<organism evidence="2 3">
    <name type="scientific">Obba rivulosa</name>
    <dbReference type="NCBI Taxonomy" id="1052685"/>
    <lineage>
        <taxon>Eukaryota</taxon>
        <taxon>Fungi</taxon>
        <taxon>Dikarya</taxon>
        <taxon>Basidiomycota</taxon>
        <taxon>Agaricomycotina</taxon>
        <taxon>Agaricomycetes</taxon>
        <taxon>Polyporales</taxon>
        <taxon>Gelatoporiaceae</taxon>
        <taxon>Obba</taxon>
    </lineage>
</organism>
<proteinExistence type="predicted"/>
<dbReference type="Proteomes" id="UP000250043">
    <property type="component" value="Unassembled WGS sequence"/>
</dbReference>
<keyword evidence="3" id="KW-1185">Reference proteome</keyword>
<sequence>MAPHGNPPKRPGSPVASSSKRLRRDDVTLPANTVSDIAAEEYVEEATTGVQVSARLFDTVDDEHSEEQHRRWDSETLAGLTTYFPSLDVRTPAGAYLFLGRMLFVSEEMFGEDIIGPPTVQLLCDTNSELREMIADAVERRDFRHLRCLSGLHFSRQEFWMTNYIFTEIFRKQHSRNSKAVRTSSGSASNVELTSDEKKATMASWNEAFVGEADEGLHEYLINIREGSIYARIFPLANASGIGKSRTIDELSKKYVVIPLNLSIELSPYPPPDSEIRTWIEKHTQRSIRRASHDDEAISGFNPERCDKFFTAFLSALFWTTKDVVCSNIHAAINDDETLDEDERQKALTNFPKSIAGRFRLYMSVGRAFHSQGYLRTSFYHKVKTRTKMLLNCSSELGMPLEGTMSTPERKFKLQREQDDKLTDSITMSLESSAQDLLGVVATATESEGTQAEHENVPGRPIVVIALDEAEIMGKYHWAEDGSYWSSFASFRRVFRMLRKLPFYSIFLSTTGHISQFSPPLAAEHSGRLSGGHLFTIPPYCAFGFDNLIRDDKFVADGTWTLGKVTAPSYWVKLGRPLWGARYANGSTEVKKQVIDFAMKRLLLLRDAGHANPLVLTPNQLLAVLAPRLALQFKSRPQPESSRQEDMEMQQVENHLRVCLSIDTAFTSMLTVAPSEPTVVEAAAKVMRTPGFVSCTALQTVLRSPNMSKGDRGELVVANILLQALDDYAFGTSATRVHYITPTIKFFETLLPDAAFKELMKSPPSCGATGDKRTFEEVFKNSRLYVTHFVKVLDRKMLTRKNLLRLMVRGAAVICADGQDGIDLLLAKLHLNDKMKVENISIVLIQSKNKQNIGRTPHVALFDAMDPYLLGIFPPEHELPVIRVVFALEAPTKKNAKN</sequence>
<accession>A0A8E2DJX6</accession>
<evidence type="ECO:0000313" key="3">
    <source>
        <dbReference type="Proteomes" id="UP000250043"/>
    </source>
</evidence>
<feature type="compositionally biased region" description="Pro residues" evidence="1">
    <location>
        <begin position="1"/>
        <end position="11"/>
    </location>
</feature>
<protein>
    <submittedName>
        <fullName evidence="2">Uncharacterized protein</fullName>
    </submittedName>
</protein>
<gene>
    <name evidence="2" type="ORF">OBBRIDRAFT_860305</name>
</gene>
<reference evidence="2 3" key="1">
    <citation type="submission" date="2016-07" db="EMBL/GenBank/DDBJ databases">
        <title>Draft genome of the white-rot fungus Obba rivulosa 3A-2.</title>
        <authorList>
            <consortium name="DOE Joint Genome Institute"/>
            <person name="Miettinen O."/>
            <person name="Riley R."/>
            <person name="Acob R."/>
            <person name="Barry K."/>
            <person name="Cullen D."/>
            <person name="De Vries R."/>
            <person name="Hainaut M."/>
            <person name="Hatakka A."/>
            <person name="Henrissat B."/>
            <person name="Hilden K."/>
            <person name="Kuo R."/>
            <person name="Labutti K."/>
            <person name="Lipzen A."/>
            <person name="Makela M.R."/>
            <person name="Sandor L."/>
            <person name="Spatafora J.W."/>
            <person name="Grigoriev I.V."/>
            <person name="Hibbett D.S."/>
        </authorList>
    </citation>
    <scope>NUCLEOTIDE SEQUENCE [LARGE SCALE GENOMIC DNA]</scope>
    <source>
        <strain evidence="2 3">3A-2</strain>
    </source>
</reference>
<dbReference type="EMBL" id="KV722601">
    <property type="protein sequence ID" value="OCH85213.1"/>
    <property type="molecule type" value="Genomic_DNA"/>
</dbReference>
<dbReference type="PANTHER" id="PTHR33266">
    <property type="entry name" value="CHROMOSOME 15, WHOLE GENOME SHOTGUN SEQUENCE"/>
    <property type="match status" value="1"/>
</dbReference>
<feature type="region of interest" description="Disordered" evidence="1">
    <location>
        <begin position="1"/>
        <end position="27"/>
    </location>
</feature>
<dbReference type="OrthoDB" id="2804161at2759"/>
<dbReference type="AlphaFoldDB" id="A0A8E2DJX6"/>
<evidence type="ECO:0000313" key="2">
    <source>
        <dbReference type="EMBL" id="OCH85213.1"/>
    </source>
</evidence>
<evidence type="ECO:0000256" key="1">
    <source>
        <dbReference type="SAM" id="MobiDB-lite"/>
    </source>
</evidence>
<name>A0A8E2DJX6_9APHY</name>
<feature type="non-terminal residue" evidence="2">
    <location>
        <position position="898"/>
    </location>
</feature>
<dbReference type="PANTHER" id="PTHR33266:SF1">
    <property type="entry name" value="F-BOX DOMAIN-CONTAINING PROTEIN"/>
    <property type="match status" value="1"/>
</dbReference>